<sequence>MMLSPGVVVAELGSSAVLLNTGSPAAAYVSPTALGWLQGQPPAPEHHDQHAHCLTQWRSAGLVSSGHASTAPTGPSGSGALEAQAAGLTTLPGHPVLVVAMSDACGFCGQLTADLAANASCLARLNASVLLVDPTGTRLLGRSLYTPAYPGLTRLGQDAARQGTPTAVLLSPGRPPEVRTGFAEVSHALIALSGADPHATVVEAPTSCSVNVAAAPVDAVLTARVGGTRLGIAVRGPEARRIAEEATGAVPEDGYTPVTLTLERPETLHLLFRGGELLARARTPEALRQVLDSVLAGYARYATAERGEIPLLCGAAVREGGDAVLFPRGWMSDLVKHARQLDRAGWRLRPEPYTLLRTAPDTATLHLPGPDGTGRPGPAVTAVLTQAPETGPAPTRPRLLASIVNWIARPATTDAVHTLAAALRPVPVLAGTWQEAVTHLKRSDQADA</sequence>
<proteinExistence type="predicted"/>
<evidence type="ECO:0000313" key="1">
    <source>
        <dbReference type="EMBL" id="BAU81413.1"/>
    </source>
</evidence>
<dbReference type="InterPro" id="IPR036249">
    <property type="entry name" value="Thioredoxin-like_sf"/>
</dbReference>
<accession>A0A160NUY4</accession>
<dbReference type="Proteomes" id="UP000217676">
    <property type="component" value="Chromosome"/>
</dbReference>
<evidence type="ECO:0000313" key="2">
    <source>
        <dbReference type="Proteomes" id="UP000217676"/>
    </source>
</evidence>
<organism evidence="1 2">
    <name type="scientific">Streptomyces laurentii</name>
    <dbReference type="NCBI Taxonomy" id="39478"/>
    <lineage>
        <taxon>Bacteria</taxon>
        <taxon>Bacillati</taxon>
        <taxon>Actinomycetota</taxon>
        <taxon>Actinomycetes</taxon>
        <taxon>Kitasatosporales</taxon>
        <taxon>Streptomycetaceae</taxon>
        <taxon>Streptomyces</taxon>
    </lineage>
</organism>
<dbReference type="KEGG" id="slau:SLA_0458"/>
<name>A0A160NUY4_STRLU</name>
<protein>
    <submittedName>
        <fullName evidence="1">Uncharacterized protein</fullName>
    </submittedName>
</protein>
<gene>
    <name evidence="1" type="ORF">SLA_0458</name>
</gene>
<dbReference type="SUPFAM" id="SSF52833">
    <property type="entry name" value="Thioredoxin-like"/>
    <property type="match status" value="1"/>
</dbReference>
<keyword evidence="2" id="KW-1185">Reference proteome</keyword>
<reference evidence="1 2" key="1">
    <citation type="journal article" date="2016" name="Genome Announc.">
        <title>Complete Genome Sequence of Thiostrepton-Producing Streptomyces laurentii ATCC 31255.</title>
        <authorList>
            <person name="Doi K."/>
            <person name="Fujino Y."/>
            <person name="Nagayoshi Y."/>
            <person name="Ohshima T."/>
            <person name="Ogata S."/>
        </authorList>
    </citation>
    <scope>NUCLEOTIDE SEQUENCE [LARGE SCALE GENOMIC DNA]</scope>
    <source>
        <strain evidence="1 2">ATCC 31255</strain>
    </source>
</reference>
<dbReference type="EMBL" id="AP017424">
    <property type="protein sequence ID" value="BAU81413.1"/>
    <property type="molecule type" value="Genomic_DNA"/>
</dbReference>
<dbReference type="AlphaFoldDB" id="A0A160NUY4"/>